<evidence type="ECO:0000256" key="4">
    <source>
        <dbReference type="ARBA" id="ARBA00023186"/>
    </source>
</evidence>
<dbReference type="Gene3D" id="2.60.260.20">
    <property type="entry name" value="Urease metallochaperone UreE, N-terminal domain"/>
    <property type="match status" value="1"/>
</dbReference>
<dbReference type="HAMAP" id="MF_00822">
    <property type="entry name" value="UreE"/>
    <property type="match status" value="1"/>
</dbReference>
<evidence type="ECO:0000256" key="2">
    <source>
        <dbReference type="ARBA" id="ARBA00022490"/>
    </source>
</evidence>
<dbReference type="Gene3D" id="3.30.70.790">
    <property type="entry name" value="UreE, C-terminal domain"/>
    <property type="match status" value="1"/>
</dbReference>
<dbReference type="Proteomes" id="UP000297834">
    <property type="component" value="Unassembled WGS sequence"/>
</dbReference>
<dbReference type="NCBIfam" id="NF009751">
    <property type="entry name" value="PRK13261.1-1"/>
    <property type="match status" value="1"/>
</dbReference>
<evidence type="ECO:0000313" key="7">
    <source>
        <dbReference type="EMBL" id="TEU26150.1"/>
    </source>
</evidence>
<evidence type="ECO:0000313" key="8">
    <source>
        <dbReference type="Proteomes" id="UP000297834"/>
    </source>
</evidence>
<dbReference type="GO" id="GO:0005737">
    <property type="term" value="C:cytoplasm"/>
    <property type="evidence" value="ECO:0007669"/>
    <property type="project" value="UniProtKB-SubCell"/>
</dbReference>
<dbReference type="GO" id="GO:0065003">
    <property type="term" value="P:protein-containing complex assembly"/>
    <property type="evidence" value="ECO:0007669"/>
    <property type="project" value="InterPro"/>
</dbReference>
<keyword evidence="2 5" id="KW-0963">Cytoplasm</keyword>
<dbReference type="AlphaFoldDB" id="A0A4Y7XCF6"/>
<dbReference type="GO" id="GO:0019627">
    <property type="term" value="P:urea metabolic process"/>
    <property type="evidence" value="ECO:0007669"/>
    <property type="project" value="InterPro"/>
</dbReference>
<dbReference type="GO" id="GO:0051082">
    <property type="term" value="F:unfolded protein binding"/>
    <property type="evidence" value="ECO:0007669"/>
    <property type="project" value="UniProtKB-UniRule"/>
</dbReference>
<dbReference type="OrthoDB" id="5421304at2"/>
<dbReference type="Pfam" id="PF02814">
    <property type="entry name" value="UreE_N"/>
    <property type="match status" value="1"/>
</dbReference>
<comment type="subcellular location">
    <subcellularLocation>
        <location evidence="1 5">Cytoplasm</location>
    </subcellularLocation>
</comment>
<comment type="similarity">
    <text evidence="5">Belongs to the UreE family.</text>
</comment>
<comment type="caution">
    <text evidence="7">The sequence shown here is derived from an EMBL/GenBank/DDBJ whole genome shotgun (WGS) entry which is preliminary data.</text>
</comment>
<dbReference type="Pfam" id="PF05194">
    <property type="entry name" value="UreE_C"/>
    <property type="match status" value="1"/>
</dbReference>
<dbReference type="SUPFAM" id="SSF69737">
    <property type="entry name" value="Urease metallochaperone UreE, C-terminal domain"/>
    <property type="match status" value="1"/>
</dbReference>
<proteinExistence type="inferred from homology"/>
<dbReference type="RefSeq" id="WP_134244585.1">
    <property type="nucleotide sequence ID" value="NZ_SNTY01000030.1"/>
</dbReference>
<evidence type="ECO:0000256" key="5">
    <source>
        <dbReference type="HAMAP-Rule" id="MF_00822"/>
    </source>
</evidence>
<gene>
    <name evidence="5 7" type="primary">ureE</name>
    <name evidence="7" type="ORF">E2B99_08545</name>
</gene>
<feature type="domain" description="UreE urease accessory N-terminal" evidence="6">
    <location>
        <begin position="1"/>
        <end position="70"/>
    </location>
</feature>
<dbReference type="InterPro" id="IPR036118">
    <property type="entry name" value="UreE_N_sf"/>
</dbReference>
<organism evidence="7 8">
    <name type="scientific">Alkanindiges illinoisensis</name>
    <dbReference type="NCBI Taxonomy" id="197183"/>
    <lineage>
        <taxon>Bacteria</taxon>
        <taxon>Pseudomonadati</taxon>
        <taxon>Pseudomonadota</taxon>
        <taxon>Gammaproteobacteria</taxon>
        <taxon>Moraxellales</taxon>
        <taxon>Moraxellaceae</taxon>
        <taxon>Alkanindiges</taxon>
    </lineage>
</organism>
<dbReference type="SUPFAM" id="SSF69287">
    <property type="entry name" value="Urease metallochaperone UreE, N-terminal domain"/>
    <property type="match status" value="1"/>
</dbReference>
<dbReference type="STRING" id="1120977.GCA_000619845_00440"/>
<dbReference type="SMART" id="SM00988">
    <property type="entry name" value="UreE_N"/>
    <property type="match status" value="1"/>
</dbReference>
<comment type="function">
    <text evidence="5">Involved in urease metallocenter assembly. Binds nickel. Probably functions as a nickel donor during metallocenter assembly.</text>
</comment>
<protein>
    <recommendedName>
        <fullName evidence="5">Urease accessory protein UreE</fullName>
    </recommendedName>
</protein>
<dbReference type="PIRSF" id="PIRSF036402">
    <property type="entry name" value="Ureas_acces_UreE"/>
    <property type="match status" value="1"/>
</dbReference>
<keyword evidence="4 5" id="KW-0143">Chaperone</keyword>
<sequence>MQIYTQRLDEKAIESSNDALAGTISLTFDTRQKCRFRATLDNGQDIGVDLPRTGVLRGGAYIGTTTGEVLQIQAAPEKLLCVTANQPFDLLKAAYHLGNRHVPLMLTPAALYLEPDYVLADMVRGLGLTVEEVMHPFEPESGAYAQHQHDNRLRPYVPH</sequence>
<keyword evidence="3 5" id="KW-0533">Nickel</keyword>
<reference evidence="7 8" key="1">
    <citation type="submission" date="2019-03" db="EMBL/GenBank/DDBJ databases">
        <title>Alkanindiges illinoisensis: a potential pathogenic isolated from ascites of a gastric cancer patient with abdominal metastasis.</title>
        <authorList>
            <person name="Hu X."/>
            <person name="Yang B."/>
            <person name="Yan X."/>
            <person name="Lin L."/>
            <person name="Zhao H."/>
            <person name="Zhou F."/>
            <person name="Su B."/>
            <person name="Chen J."/>
            <person name="Rui Y."/>
            <person name="Wang Q."/>
            <person name="Zheng L."/>
        </authorList>
    </citation>
    <scope>NUCLEOTIDE SEQUENCE [LARGE SCALE GENOMIC DNA]</scope>
    <source>
        <strain evidence="7 8">NFYY 23406</strain>
    </source>
</reference>
<dbReference type="InterPro" id="IPR004029">
    <property type="entry name" value="UreE_N"/>
</dbReference>
<evidence type="ECO:0000256" key="3">
    <source>
        <dbReference type="ARBA" id="ARBA00022596"/>
    </source>
</evidence>
<accession>A0A4Y7XCF6</accession>
<dbReference type="InterPro" id="IPR007864">
    <property type="entry name" value="UreE_C_dom"/>
</dbReference>
<dbReference type="InterPro" id="IPR012406">
    <property type="entry name" value="UreE"/>
</dbReference>
<dbReference type="EMBL" id="SNTY01000030">
    <property type="protein sequence ID" value="TEU26150.1"/>
    <property type="molecule type" value="Genomic_DNA"/>
</dbReference>
<dbReference type="CDD" id="cd00571">
    <property type="entry name" value="UreE"/>
    <property type="match status" value="1"/>
</dbReference>
<keyword evidence="8" id="KW-1185">Reference proteome</keyword>
<name>A0A4Y7XCF6_9GAMM</name>
<dbReference type="GO" id="GO:0016151">
    <property type="term" value="F:nickel cation binding"/>
    <property type="evidence" value="ECO:0007669"/>
    <property type="project" value="UniProtKB-UniRule"/>
</dbReference>
<evidence type="ECO:0000259" key="6">
    <source>
        <dbReference type="SMART" id="SM00988"/>
    </source>
</evidence>
<evidence type="ECO:0000256" key="1">
    <source>
        <dbReference type="ARBA" id="ARBA00004496"/>
    </source>
</evidence>
<dbReference type="GO" id="GO:0006457">
    <property type="term" value="P:protein folding"/>
    <property type="evidence" value="ECO:0007669"/>
    <property type="project" value="InterPro"/>
</dbReference>